<comment type="caution">
    <text evidence="2">The sequence shown here is derived from an EMBL/GenBank/DDBJ whole genome shotgun (WGS) entry which is preliminary data.</text>
</comment>
<evidence type="ECO:0000313" key="2">
    <source>
        <dbReference type="EMBL" id="GAA4107417.1"/>
    </source>
</evidence>
<sequence length="221" mass="25913">MASPKKKQVIDAPYIIEKYMHYVLEHDMYPKSVYKFCKESKIKEEDFYNFFGSIDAVNKGIWNTFFSTTIDAINSNSEYENLSSRDKMLTFFFTFFELLTLNRSYVLLTLGMSHTPLKNLGQLKGLRNHIKGFAKELIEIDNDDKLFNIAKNPVSIYSEGAWIQFLFLLKFWMEDDSPAFEKTDVAIEKSVNTIFDLFDNTPLANVLDFGKFLWKEKSMWN</sequence>
<accession>A0ABP7X8Q0</accession>
<name>A0ABP7X8Q0_9FLAO</name>
<evidence type="ECO:0000259" key="1">
    <source>
        <dbReference type="Pfam" id="PF17931"/>
    </source>
</evidence>
<dbReference type="EMBL" id="BAABCW010000001">
    <property type="protein sequence ID" value="GAA4107417.1"/>
    <property type="molecule type" value="Genomic_DNA"/>
</dbReference>
<dbReference type="InterPro" id="IPR036271">
    <property type="entry name" value="Tet_transcr_reg_TetR-rel_C_sf"/>
</dbReference>
<feature type="domain" description="Tetracyclin repressor-like C-terminal" evidence="1">
    <location>
        <begin position="87"/>
        <end position="213"/>
    </location>
</feature>
<dbReference type="RefSeq" id="WP_344924053.1">
    <property type="nucleotide sequence ID" value="NZ_BAABCW010000001.1"/>
</dbReference>
<evidence type="ECO:0000313" key="3">
    <source>
        <dbReference type="Proteomes" id="UP001500459"/>
    </source>
</evidence>
<dbReference type="SUPFAM" id="SSF48498">
    <property type="entry name" value="Tetracyclin repressor-like, C-terminal domain"/>
    <property type="match status" value="1"/>
</dbReference>
<gene>
    <name evidence="2" type="ORF">GCM10022393_02690</name>
</gene>
<dbReference type="InterPro" id="IPR041673">
    <property type="entry name" value="TetR_C_23"/>
</dbReference>
<proteinExistence type="predicted"/>
<dbReference type="Proteomes" id="UP001500459">
    <property type="component" value="Unassembled WGS sequence"/>
</dbReference>
<reference evidence="3" key="1">
    <citation type="journal article" date="2019" name="Int. J. Syst. Evol. Microbiol.">
        <title>The Global Catalogue of Microorganisms (GCM) 10K type strain sequencing project: providing services to taxonomists for standard genome sequencing and annotation.</title>
        <authorList>
            <consortium name="The Broad Institute Genomics Platform"/>
            <consortium name="The Broad Institute Genome Sequencing Center for Infectious Disease"/>
            <person name="Wu L."/>
            <person name="Ma J."/>
        </authorList>
    </citation>
    <scope>NUCLEOTIDE SEQUENCE [LARGE SCALE GENOMIC DNA]</scope>
    <source>
        <strain evidence="3">JCM 17106</strain>
    </source>
</reference>
<organism evidence="2 3">
    <name type="scientific">Aquimarina addita</name>
    <dbReference type="NCBI Taxonomy" id="870485"/>
    <lineage>
        <taxon>Bacteria</taxon>
        <taxon>Pseudomonadati</taxon>
        <taxon>Bacteroidota</taxon>
        <taxon>Flavobacteriia</taxon>
        <taxon>Flavobacteriales</taxon>
        <taxon>Flavobacteriaceae</taxon>
        <taxon>Aquimarina</taxon>
    </lineage>
</organism>
<keyword evidence="3" id="KW-1185">Reference proteome</keyword>
<dbReference type="Pfam" id="PF17931">
    <property type="entry name" value="TetR_C_23"/>
    <property type="match status" value="1"/>
</dbReference>
<protein>
    <submittedName>
        <fullName evidence="2">TetR family transcriptional regulator C-terminal domain-containing protein</fullName>
    </submittedName>
</protein>